<feature type="transmembrane region" description="Helical" evidence="1">
    <location>
        <begin position="162"/>
        <end position="182"/>
    </location>
</feature>
<feature type="transmembrane region" description="Helical" evidence="1">
    <location>
        <begin position="119"/>
        <end position="142"/>
    </location>
</feature>
<dbReference type="OrthoDB" id="4966203at2"/>
<dbReference type="AlphaFoldDB" id="A0A075LGD5"/>
<accession>A0A075LGD5</accession>
<dbReference type="InterPro" id="IPR014509">
    <property type="entry name" value="YjdF-like"/>
</dbReference>
<dbReference type="RefSeq" id="WP_038558463.1">
    <property type="nucleotide sequence ID" value="NZ_CP008876.1"/>
</dbReference>
<feature type="transmembrane region" description="Helical" evidence="1">
    <location>
        <begin position="35"/>
        <end position="51"/>
    </location>
</feature>
<reference evidence="2 3" key="1">
    <citation type="submission" date="2014-07" db="EMBL/GenBank/DDBJ databases">
        <title>Complete genome sequence of a moderately halophilic bacterium Terribacillus aidingensis MP602, isolated from Cryptomeria fortunei in Tianmu mountain in China.</title>
        <authorList>
            <person name="Wang Y."/>
            <person name="Lu P."/>
            <person name="Zhang L."/>
        </authorList>
    </citation>
    <scope>NUCLEOTIDE SEQUENCE [LARGE SCALE GENOMIC DNA]</scope>
    <source>
        <strain evidence="2 3">MP602</strain>
    </source>
</reference>
<protein>
    <recommendedName>
        <fullName evidence="4">Membrane-spanning protein</fullName>
    </recommendedName>
</protein>
<evidence type="ECO:0000256" key="1">
    <source>
        <dbReference type="SAM" id="Phobius"/>
    </source>
</evidence>
<dbReference type="HOGENOM" id="CLU_070751_3_1_9"/>
<gene>
    <name evidence="2" type="ORF">GZ22_02855</name>
</gene>
<keyword evidence="1" id="KW-0472">Membrane</keyword>
<evidence type="ECO:0008006" key="4">
    <source>
        <dbReference type="Google" id="ProtNLM"/>
    </source>
</evidence>
<keyword evidence="1" id="KW-0812">Transmembrane</keyword>
<feature type="transmembrane region" description="Helical" evidence="1">
    <location>
        <begin position="63"/>
        <end position="81"/>
    </location>
</feature>
<evidence type="ECO:0000313" key="3">
    <source>
        <dbReference type="Proteomes" id="UP000027980"/>
    </source>
</evidence>
<dbReference type="Proteomes" id="UP000027980">
    <property type="component" value="Chromosome"/>
</dbReference>
<evidence type="ECO:0000313" key="2">
    <source>
        <dbReference type="EMBL" id="AIF65690.1"/>
    </source>
</evidence>
<name>A0A075LGD5_9BACI</name>
<keyword evidence="1" id="KW-1133">Transmembrane helix</keyword>
<dbReference type="Pfam" id="PF09997">
    <property type="entry name" value="DUF2238"/>
    <property type="match status" value="1"/>
</dbReference>
<proteinExistence type="predicted"/>
<organism evidence="2 3">
    <name type="scientific">Terribacillus saccharophilus</name>
    <dbReference type="NCBI Taxonomy" id="361277"/>
    <lineage>
        <taxon>Bacteria</taxon>
        <taxon>Bacillati</taxon>
        <taxon>Bacillota</taxon>
        <taxon>Bacilli</taxon>
        <taxon>Bacillales</taxon>
        <taxon>Bacillaceae</taxon>
        <taxon>Terribacillus</taxon>
    </lineage>
</organism>
<feature type="transmembrane region" description="Helical" evidence="1">
    <location>
        <begin position="87"/>
        <end position="107"/>
    </location>
</feature>
<dbReference type="KEGG" id="tap:GZ22_02855"/>
<dbReference type="GeneID" id="34222102"/>
<dbReference type="EMBL" id="CP008876">
    <property type="protein sequence ID" value="AIF65690.1"/>
    <property type="molecule type" value="Genomic_DNA"/>
</dbReference>
<sequence>MKKTIIVLSFLFICFMVVSFVIELKNGDTNSWMKGGGRVIMSALPLGLLLFRRTPFRVPHVVGYYGLLVCTFILGAIFHFYDKYKWWDVTLHVVGSMYVAWLALAVYRYKVLRPAGIYISRWIIFLFVCSIAALGSAIWESVEFIGDMTVTSVMQRSGNKDTMTDLIAGLLGGVIIGIYALFRNKPLEGKELRG</sequence>